<dbReference type="CDD" id="cd01283">
    <property type="entry name" value="cytidine_deaminase"/>
    <property type="match status" value="1"/>
</dbReference>
<dbReference type="NCBIfam" id="NF004064">
    <property type="entry name" value="PRK05578.1"/>
    <property type="match status" value="1"/>
</dbReference>
<feature type="active site" description="Proton donor" evidence="16">
    <location>
        <position position="1448"/>
    </location>
</feature>
<dbReference type="GO" id="GO:0008270">
    <property type="term" value="F:zinc ion binding"/>
    <property type="evidence" value="ECO:0007669"/>
    <property type="project" value="UniProtKB-KW"/>
</dbReference>
<dbReference type="InterPro" id="IPR001666">
    <property type="entry name" value="PI_transfer"/>
</dbReference>
<dbReference type="InterPro" id="IPR013083">
    <property type="entry name" value="Znf_RING/FYVE/PHD"/>
</dbReference>
<dbReference type="InterPro" id="IPR004177">
    <property type="entry name" value="DDHD_dom"/>
</dbReference>
<evidence type="ECO:0000256" key="6">
    <source>
        <dbReference type="ARBA" id="ARBA00012783"/>
    </source>
</evidence>
<feature type="region of interest" description="Disordered" evidence="20">
    <location>
        <begin position="475"/>
        <end position="497"/>
    </location>
</feature>
<organism evidence="24 25">
    <name type="scientific">Rotaria socialis</name>
    <dbReference type="NCBI Taxonomy" id="392032"/>
    <lineage>
        <taxon>Eukaryota</taxon>
        <taxon>Metazoa</taxon>
        <taxon>Spiralia</taxon>
        <taxon>Gnathifera</taxon>
        <taxon>Rotifera</taxon>
        <taxon>Eurotatoria</taxon>
        <taxon>Bdelloidea</taxon>
        <taxon>Philodinida</taxon>
        <taxon>Philodinidae</taxon>
        <taxon>Rotaria</taxon>
    </lineage>
</organism>
<dbReference type="SMART" id="SM01127">
    <property type="entry name" value="DDHD"/>
    <property type="match status" value="1"/>
</dbReference>
<dbReference type="InterPro" id="IPR001841">
    <property type="entry name" value="Znf_RING"/>
</dbReference>
<dbReference type="InterPro" id="IPR023393">
    <property type="entry name" value="START-like_dom_sf"/>
</dbReference>
<keyword evidence="10 19" id="KW-0863">Zinc-finger</keyword>
<evidence type="ECO:0000256" key="11">
    <source>
        <dbReference type="ARBA" id="ARBA00022801"/>
    </source>
</evidence>
<feature type="compositionally biased region" description="Polar residues" evidence="20">
    <location>
        <begin position="782"/>
        <end position="792"/>
    </location>
</feature>
<dbReference type="FunFam" id="3.40.140.10:FF:000008">
    <property type="entry name" value="Cytidine deaminase"/>
    <property type="match status" value="1"/>
</dbReference>
<dbReference type="InterPro" id="IPR016193">
    <property type="entry name" value="Cytidine_deaminase-like"/>
</dbReference>
<dbReference type="Gene3D" id="3.40.140.10">
    <property type="entry name" value="Cytidine Deaminase, domain 2"/>
    <property type="match status" value="1"/>
</dbReference>
<dbReference type="InterPro" id="IPR016192">
    <property type="entry name" value="APOBEC/CMP_deaminase_Zn-bd"/>
</dbReference>
<dbReference type="GO" id="GO:0008525">
    <property type="term" value="F:phosphatidylcholine transporter activity"/>
    <property type="evidence" value="ECO:0007669"/>
    <property type="project" value="TreeGrafter"/>
</dbReference>
<dbReference type="PROSITE" id="PS00518">
    <property type="entry name" value="ZF_RING_1"/>
    <property type="match status" value="1"/>
</dbReference>
<dbReference type="Pfam" id="PF13920">
    <property type="entry name" value="zf-C3HC4_3"/>
    <property type="match status" value="1"/>
</dbReference>
<dbReference type="GO" id="GO:0071944">
    <property type="term" value="C:cell periphery"/>
    <property type="evidence" value="ECO:0007669"/>
    <property type="project" value="UniProtKB-ARBA"/>
</dbReference>
<evidence type="ECO:0000256" key="3">
    <source>
        <dbReference type="ARBA" id="ARBA00004184"/>
    </source>
</evidence>
<feature type="region of interest" description="Disordered" evidence="20">
    <location>
        <begin position="1"/>
        <end position="32"/>
    </location>
</feature>
<dbReference type="Proteomes" id="UP000663848">
    <property type="component" value="Unassembled WGS sequence"/>
</dbReference>
<evidence type="ECO:0000256" key="20">
    <source>
        <dbReference type="SAM" id="MobiDB-lite"/>
    </source>
</evidence>
<evidence type="ECO:0000256" key="4">
    <source>
        <dbReference type="ARBA" id="ARBA00006576"/>
    </source>
</evidence>
<feature type="compositionally biased region" description="Basic and acidic residues" evidence="20">
    <location>
        <begin position="19"/>
        <end position="32"/>
    </location>
</feature>
<evidence type="ECO:0000256" key="10">
    <source>
        <dbReference type="ARBA" id="ARBA00022771"/>
    </source>
</evidence>
<comment type="similarity">
    <text evidence="4">Belongs to the cytidine and deoxycytidylate deaminase family.</text>
</comment>
<evidence type="ECO:0000256" key="12">
    <source>
        <dbReference type="ARBA" id="ARBA00022833"/>
    </source>
</evidence>
<dbReference type="EC" id="3.5.4.5" evidence="6"/>
<dbReference type="SMART" id="SM00775">
    <property type="entry name" value="LNS2"/>
    <property type="match status" value="1"/>
</dbReference>
<keyword evidence="11" id="KW-0378">Hydrolase</keyword>
<dbReference type="SUPFAM" id="SSF56784">
    <property type="entry name" value="HAD-like"/>
    <property type="match status" value="1"/>
</dbReference>
<feature type="domain" description="RING-type" evidence="21">
    <location>
        <begin position="38"/>
        <end position="79"/>
    </location>
</feature>
<dbReference type="InterPro" id="IPR023214">
    <property type="entry name" value="HAD_sf"/>
</dbReference>
<dbReference type="InterPro" id="IPR031315">
    <property type="entry name" value="LNS2/PITP"/>
</dbReference>
<dbReference type="InterPro" id="IPR002125">
    <property type="entry name" value="CMP_dCMP_dom"/>
</dbReference>
<keyword evidence="13" id="KW-0106">Calcium</keyword>
<evidence type="ECO:0000256" key="5">
    <source>
        <dbReference type="ARBA" id="ARBA00010316"/>
    </source>
</evidence>
<dbReference type="GO" id="GO:0031210">
    <property type="term" value="F:phosphatidylcholine binding"/>
    <property type="evidence" value="ECO:0007669"/>
    <property type="project" value="TreeGrafter"/>
</dbReference>
<dbReference type="SUPFAM" id="SSF55961">
    <property type="entry name" value="Bet v1-like"/>
    <property type="match status" value="1"/>
</dbReference>
<dbReference type="Pfam" id="PF00383">
    <property type="entry name" value="dCMP_cyt_deam_1"/>
    <property type="match status" value="1"/>
</dbReference>
<dbReference type="GO" id="GO:0012505">
    <property type="term" value="C:endomembrane system"/>
    <property type="evidence" value="ECO:0007669"/>
    <property type="project" value="UniProtKB-SubCell"/>
</dbReference>
<evidence type="ECO:0000256" key="9">
    <source>
        <dbReference type="ARBA" id="ARBA00022723"/>
    </source>
</evidence>
<feature type="binding site" evidence="17">
    <location>
        <begin position="1435"/>
        <end position="1441"/>
    </location>
    <ligand>
        <name>substrate</name>
    </ligand>
</feature>
<dbReference type="Pfam" id="PF24694">
    <property type="entry name" value="LNS2_PITM1-3"/>
    <property type="match status" value="1"/>
</dbReference>
<reference evidence="24" key="1">
    <citation type="submission" date="2021-02" db="EMBL/GenBank/DDBJ databases">
        <authorList>
            <person name="Nowell W R."/>
        </authorList>
    </citation>
    <scope>NUCLEOTIDE SEQUENCE</scope>
</reference>
<evidence type="ECO:0000259" key="21">
    <source>
        <dbReference type="PROSITE" id="PS50089"/>
    </source>
</evidence>
<dbReference type="InterPro" id="IPR017907">
    <property type="entry name" value="Znf_RING_CS"/>
</dbReference>
<evidence type="ECO:0000256" key="18">
    <source>
        <dbReference type="PIRSR" id="PIRSR606262-3"/>
    </source>
</evidence>
<dbReference type="PROSITE" id="PS50089">
    <property type="entry name" value="ZF_RING_2"/>
    <property type="match status" value="1"/>
</dbReference>
<evidence type="ECO:0000256" key="8">
    <source>
        <dbReference type="ARBA" id="ARBA00022553"/>
    </source>
</evidence>
<dbReference type="GO" id="GO:0035091">
    <property type="term" value="F:phosphatidylinositol binding"/>
    <property type="evidence" value="ECO:0007669"/>
    <property type="project" value="TreeGrafter"/>
</dbReference>
<feature type="compositionally biased region" description="Low complexity" evidence="20">
    <location>
        <begin position="1"/>
        <end position="18"/>
    </location>
</feature>
<dbReference type="SUPFAM" id="SSF57850">
    <property type="entry name" value="RING/U-box"/>
    <property type="match status" value="1"/>
</dbReference>
<dbReference type="GO" id="GO:0004126">
    <property type="term" value="F:cytidine deaminase activity"/>
    <property type="evidence" value="ECO:0007669"/>
    <property type="project" value="UniProtKB-EC"/>
</dbReference>
<comment type="similarity">
    <text evidence="5">Belongs to the PtdIns transfer protein family. PI transfer class IIA subfamily.</text>
</comment>
<evidence type="ECO:0000259" key="22">
    <source>
        <dbReference type="PROSITE" id="PS51043"/>
    </source>
</evidence>
<dbReference type="SUPFAM" id="SSF53927">
    <property type="entry name" value="Cytidine deaminase-like"/>
    <property type="match status" value="1"/>
</dbReference>
<dbReference type="GO" id="GO:0055086">
    <property type="term" value="P:nucleobase-containing small molecule metabolic process"/>
    <property type="evidence" value="ECO:0007669"/>
    <property type="project" value="UniProtKB-ARBA"/>
</dbReference>
<dbReference type="InterPro" id="IPR036412">
    <property type="entry name" value="HAD-like_sf"/>
</dbReference>
<dbReference type="PANTHER" id="PTHR10658">
    <property type="entry name" value="PHOSPHATIDYLINOSITOL TRANSFER PROTEIN"/>
    <property type="match status" value="1"/>
</dbReference>
<name>A0A820VIQ6_9BILA</name>
<feature type="domain" description="CMP/dCMP-type deaminase" evidence="23">
    <location>
        <begin position="1394"/>
        <end position="1521"/>
    </location>
</feature>
<dbReference type="Pfam" id="PF24695">
    <property type="entry name" value="PITM1-3"/>
    <property type="match status" value="1"/>
</dbReference>
<evidence type="ECO:0000313" key="25">
    <source>
        <dbReference type="Proteomes" id="UP000663848"/>
    </source>
</evidence>
<dbReference type="NCBIfam" id="TIGR01354">
    <property type="entry name" value="cyt_deam_tetra"/>
    <property type="match status" value="1"/>
</dbReference>
<dbReference type="PANTHER" id="PTHR10658:SF81">
    <property type="entry name" value="PROTEIN RETINAL DEGENERATION B"/>
    <property type="match status" value="1"/>
</dbReference>
<dbReference type="PRINTS" id="PR00391">
    <property type="entry name" value="PITRANSFER"/>
</dbReference>
<comment type="catalytic activity">
    <reaction evidence="15">
        <text>cytidine + H2O + H(+) = uridine + NH4(+)</text>
        <dbReference type="Rhea" id="RHEA:16069"/>
        <dbReference type="ChEBI" id="CHEBI:15377"/>
        <dbReference type="ChEBI" id="CHEBI:15378"/>
        <dbReference type="ChEBI" id="CHEBI:16704"/>
        <dbReference type="ChEBI" id="CHEBI:17562"/>
        <dbReference type="ChEBI" id="CHEBI:28938"/>
        <dbReference type="EC" id="3.5.4.5"/>
    </reaction>
</comment>
<dbReference type="Gene3D" id="3.40.50.1000">
    <property type="entry name" value="HAD superfamily/HAD-like"/>
    <property type="match status" value="1"/>
</dbReference>
<comment type="subcellular location">
    <subcellularLocation>
        <location evidence="3">Endomembrane system</location>
        <topology evidence="3">Peripheral membrane protein</topology>
    </subcellularLocation>
</comment>
<evidence type="ECO:0000256" key="19">
    <source>
        <dbReference type="PROSITE-ProRule" id="PRU00175"/>
    </source>
</evidence>
<evidence type="ECO:0000256" key="15">
    <source>
        <dbReference type="ARBA" id="ARBA00049558"/>
    </source>
</evidence>
<dbReference type="PROSITE" id="PS51747">
    <property type="entry name" value="CYT_DCMP_DEAMINASES_2"/>
    <property type="match status" value="1"/>
</dbReference>
<dbReference type="Gene3D" id="3.30.530.20">
    <property type="match status" value="1"/>
</dbReference>
<dbReference type="Gene3D" id="3.30.40.10">
    <property type="entry name" value="Zinc/RING finger domain, C3HC4 (zinc finger)"/>
    <property type="match status" value="1"/>
</dbReference>
<dbReference type="EMBL" id="CAJOBR010000363">
    <property type="protein sequence ID" value="CAF4500714.1"/>
    <property type="molecule type" value="Genomic_DNA"/>
</dbReference>
<dbReference type="Pfam" id="PF02862">
    <property type="entry name" value="DDHD"/>
    <property type="match status" value="1"/>
</dbReference>
<dbReference type="FunFam" id="3.30.530.20:FF:000028">
    <property type="entry name" value="Phosphatidylinositol transfer protein 5"/>
    <property type="match status" value="1"/>
</dbReference>
<protein>
    <recommendedName>
        <fullName evidence="6">cytidine deaminase</fullName>
        <ecNumber evidence="6">3.5.4.5</ecNumber>
    </recommendedName>
    <alternativeName>
        <fullName evidence="14">Cytidine aminohydrolase</fullName>
    </alternativeName>
</protein>
<dbReference type="InterPro" id="IPR006262">
    <property type="entry name" value="Cyt_deam_tetra"/>
</dbReference>
<comment type="caution">
    <text evidence="24">The sequence shown here is derived from an EMBL/GenBank/DDBJ whole genome shotgun (WGS) entry which is preliminary data.</text>
</comment>
<evidence type="ECO:0000256" key="17">
    <source>
        <dbReference type="PIRSR" id="PIRSR606262-2"/>
    </source>
</evidence>
<feature type="region of interest" description="Disordered" evidence="20">
    <location>
        <begin position="1374"/>
        <end position="1395"/>
    </location>
</feature>
<evidence type="ECO:0000313" key="24">
    <source>
        <dbReference type="EMBL" id="CAF4500714.1"/>
    </source>
</evidence>
<evidence type="ECO:0000256" key="16">
    <source>
        <dbReference type="PIRSR" id="PIRSR606262-1"/>
    </source>
</evidence>
<dbReference type="InterPro" id="IPR055261">
    <property type="entry name" value="PI_transfer_N"/>
</dbReference>
<feature type="region of interest" description="Disordered" evidence="20">
    <location>
        <begin position="92"/>
        <end position="120"/>
    </location>
</feature>
<evidence type="ECO:0000256" key="13">
    <source>
        <dbReference type="ARBA" id="ARBA00022837"/>
    </source>
</evidence>
<evidence type="ECO:0000256" key="14">
    <source>
        <dbReference type="ARBA" id="ARBA00032005"/>
    </source>
</evidence>
<dbReference type="PROSITE" id="PS51043">
    <property type="entry name" value="DDHD"/>
    <property type="match status" value="1"/>
</dbReference>
<dbReference type="PROSITE" id="PS00903">
    <property type="entry name" value="CYT_DCMP_DEAMINASES_1"/>
    <property type="match status" value="1"/>
</dbReference>
<keyword evidence="8" id="KW-0597">Phosphoprotein</keyword>
<evidence type="ECO:0000256" key="1">
    <source>
        <dbReference type="ARBA" id="ARBA00001947"/>
    </source>
</evidence>
<dbReference type="GO" id="GO:0008526">
    <property type="term" value="F:phosphatidylinositol transfer activity"/>
    <property type="evidence" value="ECO:0007669"/>
    <property type="project" value="TreeGrafter"/>
</dbReference>
<feature type="binding site" evidence="18">
    <location>
        <position position="1480"/>
    </location>
    <ligand>
        <name>Zn(2+)</name>
        <dbReference type="ChEBI" id="CHEBI:29105"/>
        <note>catalytic</note>
    </ligand>
</feature>
<evidence type="ECO:0000256" key="2">
    <source>
        <dbReference type="ARBA" id="ARBA00003949"/>
    </source>
</evidence>
<keyword evidence="12 18" id="KW-0862">Zinc</keyword>
<comment type="function">
    <text evidence="2">This enzyme scavenges exogenous and endogenous cytidine and 2'-deoxycytidine for UMP synthesis.</text>
</comment>
<dbReference type="Pfam" id="PF02121">
    <property type="entry name" value="IP_trans"/>
    <property type="match status" value="1"/>
</dbReference>
<gene>
    <name evidence="24" type="ORF">QYT958_LOCUS4655</name>
</gene>
<sequence length="1533" mass="172991">MASTERSSTENNNASSSSDRNDEKNTSSNNDKESGFECNICLETAHNAVLSRCGHLFCWPCIHQWLEARVHNPTCPVCKSSISREQLIPIYGRNAPQTDPRDTIPPRPAGTRQEPRPNRNFGFGEGVNFQMSFGVGAFPFGLFQTAFTTTNAHHSFVPPPPGTPDRYQHELLSRVFLGHNKLNVDYTQHHPLYSLASYDKTESLGAVHRGSPEYRIPVPMTVGEYRIAQLYMIVKKSREETNCSGSGVEIIRNEPYTDGPGGSGQYTFKIYHIERHLPGWFKAILPANAMKIEEEAWNAYPYTKTRYRCPFIDRFLLEVETCYQADFGTQENIFNLKSQEIEQRTVEFLDIVHSQPLADIPTENPAMFRSEKTGRGPLAPDWFEQIKKYDRKESIMCAYKLCRAEFRYWGMQSRCERFIHEIALRKTILRAHRQAWCWQDEYQGLTLADIRRLEDETQHELNNRMAQFQIENSHLSFNNNNNSTKSTDDTHDVKQPLSIRRSRQMSIDNINASRPRINSFPVPPLPRDEISDDEFFDAETFIENMPNVRSSRSLIYSTDDIQLHNSMNSDSHQSSIDDDERACGLSASDDNNNKCTIEILILIFYGGNIYSTEDAFVSAKKTDFISFRSTFETIVRNHYPSVEGKTAIRFVECRSICIEAIELLNRLSPYGALNITHDISHGETLPINAIPLFATSNSGYQTNLANAVASANKVYQEFISSKEGRHFSGQVVIIGDANGAILAYDALCLNHTLDDTTSLYGGEDGLTPRTPALGKRTHNETNDANSGNSSNRLSAKCTVTNDNVEVGENVESLRTRQENSSIMLGFDVNEFFSFGSPLSLILAYRQMVSDRVVRPCCGQLYNLFHACDPNASRIEPLIQSEFSQIPPCCIPRYSQFPLGDGESTLLIEYIHQYSKLFLNNSTNQVPNATNILFADIRQTWWGSRRTDYIVYCPESLMSQPAHVLPIVFHSSYWESRDVMSFILRNITRNQEQFHLFNSPANTNPCSFAPVKPTERWLHRTTAVKIRNLAPNHRGNDTMVVDARAQTIHAKFHYGPIDMVCLANEKVDIYVMRSAPYGEWTLLDTAETDTHGRVRYTISDDKKLPLGLHPVKLVVRGDHTTIDLYLTVLPPKSEAVIFSIDGSFTSSFSVSHHDPKVRPGAVDVVRYWQELGYIIIYVTARPDIQQQQVVHWLAQHNFPHGMTLFNDGIYREPIKHKSEMLRQVVENADLVITAAYGSSKDVPGYQLIHIPADKTFVVGKVKNRLQGQARFLVDGYALHLTELSKPGTVRPSKSNSRHLIRRACFNLPKSTTTTTTAQSTISLINSKQSNSLTAISMPATQHPVIDQSLSVPLTHRKANLNDETNDSQHHRLVLSTSQSKDAPSRGISPRINHNRPPTKLFREAHLAKHKAYCPYSKFRVGAALLATSGKIYSGCNIENASYALATCAERTAVVKAVSEGEKSFKKLAITSDVELGFTGPCGSCRQTLAEFGLDLDVYLVNAKNESKLYKLQELLPIAFTPSDLERPRSNHDIM</sequence>
<feature type="binding site" evidence="18">
    <location>
        <position position="1446"/>
    </location>
    <ligand>
        <name>Zn(2+)</name>
        <dbReference type="ChEBI" id="CHEBI:29105"/>
        <note>catalytic</note>
    </ligand>
</feature>
<feature type="domain" description="DDHD" evidence="22">
    <location>
        <begin position="824"/>
        <end position="988"/>
    </location>
</feature>
<dbReference type="GO" id="GO:0072527">
    <property type="term" value="P:pyrimidine-containing compound metabolic process"/>
    <property type="evidence" value="ECO:0007669"/>
    <property type="project" value="UniProtKB-ARBA"/>
</dbReference>
<dbReference type="GO" id="GO:0005737">
    <property type="term" value="C:cytoplasm"/>
    <property type="evidence" value="ECO:0007669"/>
    <property type="project" value="UniProtKB-ARBA"/>
</dbReference>
<keyword evidence="7" id="KW-0488">Methylation</keyword>
<evidence type="ECO:0000256" key="7">
    <source>
        <dbReference type="ARBA" id="ARBA00022481"/>
    </source>
</evidence>
<keyword evidence="9 18" id="KW-0479">Metal-binding</keyword>
<feature type="region of interest" description="Disordered" evidence="20">
    <location>
        <begin position="762"/>
        <end position="792"/>
    </location>
</feature>
<feature type="binding site" evidence="18">
    <location>
        <position position="1483"/>
    </location>
    <ligand>
        <name>Zn(2+)</name>
        <dbReference type="ChEBI" id="CHEBI:29105"/>
        <note>catalytic</note>
    </ligand>
</feature>
<dbReference type="SMART" id="SM00184">
    <property type="entry name" value="RING"/>
    <property type="match status" value="1"/>
</dbReference>
<evidence type="ECO:0000259" key="23">
    <source>
        <dbReference type="PROSITE" id="PS51747"/>
    </source>
</evidence>
<proteinExistence type="inferred from homology"/>
<accession>A0A820VIQ6</accession>
<comment type="cofactor">
    <cofactor evidence="1 18">
        <name>Zn(2+)</name>
        <dbReference type="ChEBI" id="CHEBI:29105"/>
    </cofactor>
</comment>